<keyword evidence="1" id="KW-0812">Transmembrane</keyword>
<keyword evidence="3" id="KW-1185">Reference proteome</keyword>
<protein>
    <recommendedName>
        <fullName evidence="4">DUF4386 domain-containing protein</fullName>
    </recommendedName>
</protein>
<feature type="transmembrane region" description="Helical" evidence="1">
    <location>
        <begin position="51"/>
        <end position="72"/>
    </location>
</feature>
<name>A0A0A0BZL5_9CELL</name>
<keyword evidence="1" id="KW-0472">Membrane</keyword>
<accession>A0A0A0BZL5</accession>
<dbReference type="AlphaFoldDB" id="A0A0A0BZL5"/>
<evidence type="ECO:0000313" key="2">
    <source>
        <dbReference type="EMBL" id="KGM12614.1"/>
    </source>
</evidence>
<comment type="caution">
    <text evidence="2">The sequence shown here is derived from an EMBL/GenBank/DDBJ whole genome shotgun (WGS) entry which is preliminary data.</text>
</comment>
<dbReference type="Pfam" id="PF14329">
    <property type="entry name" value="DUF4386"/>
    <property type="match status" value="1"/>
</dbReference>
<reference evidence="2 3" key="2">
    <citation type="journal article" date="2015" name="Stand. Genomic Sci.">
        <title>Draft genome sequence of Cellulomonas carbonis T26(T) and comparative analysis of six Cellulomonas genomes.</title>
        <authorList>
            <person name="Zhuang W."/>
            <person name="Zhang S."/>
            <person name="Xia X."/>
            <person name="Wang G."/>
        </authorList>
    </citation>
    <scope>NUCLEOTIDE SEQUENCE [LARGE SCALE GENOMIC DNA]</scope>
    <source>
        <strain evidence="2 3">T26</strain>
    </source>
</reference>
<keyword evidence="1" id="KW-1133">Transmembrane helix</keyword>
<sequence>MWQRPRRATTVAGVLVVVGTVAGALSVVPVLEQPGYLDRLTAHHGQVVRGAVFQAVMVPACAGFAVALHPLLRRTDPGLGAAFVGFRFVAAAFHLVGVVALALLLPVGEAYDGAPAAVAASLEVQAELLRVGRDLVNHVAVIVPLALGDTALFAVLHRRRLVPRWLSGCGLAGAALSVVASVLLLAGAVPVVSAVYLGLNAPLGVQSLVLAGWLVVKGFAGGVLSGRSSS</sequence>
<dbReference type="EMBL" id="AXCY01000002">
    <property type="protein sequence ID" value="KGM12614.1"/>
    <property type="molecule type" value="Genomic_DNA"/>
</dbReference>
<feature type="transmembrane region" description="Helical" evidence="1">
    <location>
        <begin position="12"/>
        <end position="31"/>
    </location>
</feature>
<reference evidence="2 3" key="1">
    <citation type="submission" date="2013-08" db="EMBL/GenBank/DDBJ databases">
        <title>Genome sequencing of Cellulomonas carbonis T26.</title>
        <authorList>
            <person name="Chen F."/>
            <person name="Li Y."/>
            <person name="Wang G."/>
        </authorList>
    </citation>
    <scope>NUCLEOTIDE SEQUENCE [LARGE SCALE GENOMIC DNA]</scope>
    <source>
        <strain evidence="2 3">T26</strain>
    </source>
</reference>
<dbReference type="InterPro" id="IPR025495">
    <property type="entry name" value="DUF4386"/>
</dbReference>
<feature type="transmembrane region" description="Helical" evidence="1">
    <location>
        <begin position="203"/>
        <end position="224"/>
    </location>
</feature>
<evidence type="ECO:0000313" key="3">
    <source>
        <dbReference type="Proteomes" id="UP000029839"/>
    </source>
</evidence>
<feature type="transmembrane region" description="Helical" evidence="1">
    <location>
        <begin position="168"/>
        <end position="197"/>
    </location>
</feature>
<evidence type="ECO:0000256" key="1">
    <source>
        <dbReference type="SAM" id="Phobius"/>
    </source>
</evidence>
<feature type="transmembrane region" description="Helical" evidence="1">
    <location>
        <begin position="84"/>
        <end position="105"/>
    </location>
</feature>
<evidence type="ECO:0008006" key="4">
    <source>
        <dbReference type="Google" id="ProtNLM"/>
    </source>
</evidence>
<gene>
    <name evidence="2" type="ORF">N868_07010</name>
</gene>
<feature type="transmembrane region" description="Helical" evidence="1">
    <location>
        <begin position="135"/>
        <end position="156"/>
    </location>
</feature>
<organism evidence="2 3">
    <name type="scientific">Cellulomonas carbonis T26</name>
    <dbReference type="NCBI Taxonomy" id="947969"/>
    <lineage>
        <taxon>Bacteria</taxon>
        <taxon>Bacillati</taxon>
        <taxon>Actinomycetota</taxon>
        <taxon>Actinomycetes</taxon>
        <taxon>Micrococcales</taxon>
        <taxon>Cellulomonadaceae</taxon>
        <taxon>Cellulomonas</taxon>
    </lineage>
</organism>
<dbReference type="Proteomes" id="UP000029839">
    <property type="component" value="Unassembled WGS sequence"/>
</dbReference>
<proteinExistence type="predicted"/>